<keyword evidence="3" id="KW-0325">Glycoprotein</keyword>
<dbReference type="InterPro" id="IPR011042">
    <property type="entry name" value="6-blade_b-propeller_TolB-like"/>
</dbReference>
<dbReference type="Gene3D" id="2.120.10.30">
    <property type="entry name" value="TolB, C-terminal domain"/>
    <property type="match status" value="2"/>
</dbReference>
<keyword evidence="1" id="KW-0732">Signal</keyword>
<organism evidence="5">
    <name type="scientific">marine metagenome</name>
    <dbReference type="NCBI Taxonomy" id="408172"/>
    <lineage>
        <taxon>unclassified sequences</taxon>
        <taxon>metagenomes</taxon>
        <taxon>ecological metagenomes</taxon>
    </lineage>
</organism>
<dbReference type="EMBL" id="UINC01022790">
    <property type="protein sequence ID" value="SVA93142.1"/>
    <property type="molecule type" value="Genomic_DNA"/>
</dbReference>
<accession>A0A381ZWD3</accession>
<keyword evidence="2" id="KW-0677">Repeat</keyword>
<dbReference type="PANTHER" id="PTHR10680">
    <property type="entry name" value="PEPTIDYL-GLYCINE ALPHA-AMIDATING MONOOXYGENASE"/>
    <property type="match status" value="1"/>
</dbReference>
<dbReference type="PROSITE" id="PS51125">
    <property type="entry name" value="NHL"/>
    <property type="match status" value="1"/>
</dbReference>
<evidence type="ECO:0000256" key="2">
    <source>
        <dbReference type="ARBA" id="ARBA00022737"/>
    </source>
</evidence>
<protein>
    <recommendedName>
        <fullName evidence="6">6-bladed beta-propeller</fullName>
    </recommendedName>
</protein>
<evidence type="ECO:0008006" key="6">
    <source>
        <dbReference type="Google" id="ProtNLM"/>
    </source>
</evidence>
<dbReference type="InterPro" id="IPR001258">
    <property type="entry name" value="NHL_repeat"/>
</dbReference>
<gene>
    <name evidence="5" type="ORF">METZ01_LOCUS145996</name>
</gene>
<reference evidence="5" key="1">
    <citation type="submission" date="2018-05" db="EMBL/GenBank/DDBJ databases">
        <authorList>
            <person name="Lanie J.A."/>
            <person name="Ng W.-L."/>
            <person name="Kazmierczak K.M."/>
            <person name="Andrzejewski T.M."/>
            <person name="Davidsen T.M."/>
            <person name="Wayne K.J."/>
            <person name="Tettelin H."/>
            <person name="Glass J.I."/>
            <person name="Rusch D."/>
            <person name="Podicherti R."/>
            <person name="Tsui H.-C.T."/>
            <person name="Winkler M.E."/>
        </authorList>
    </citation>
    <scope>NUCLEOTIDE SEQUENCE</scope>
</reference>
<dbReference type="Pfam" id="PF01436">
    <property type="entry name" value="NHL"/>
    <property type="match status" value="1"/>
</dbReference>
<dbReference type="SUPFAM" id="SSF63829">
    <property type="entry name" value="Calcium-dependent phosphotriesterase"/>
    <property type="match status" value="1"/>
</dbReference>
<evidence type="ECO:0000256" key="3">
    <source>
        <dbReference type="ARBA" id="ARBA00023180"/>
    </source>
</evidence>
<evidence type="ECO:0000313" key="5">
    <source>
        <dbReference type="EMBL" id="SVA93142.1"/>
    </source>
</evidence>
<evidence type="ECO:0000256" key="1">
    <source>
        <dbReference type="ARBA" id="ARBA00022729"/>
    </source>
</evidence>
<name>A0A381ZWD3_9ZZZZ</name>
<dbReference type="PANTHER" id="PTHR10680:SF38">
    <property type="entry name" value="BLL1368 PROTEIN"/>
    <property type="match status" value="1"/>
</dbReference>
<evidence type="ECO:0000256" key="4">
    <source>
        <dbReference type="SAM" id="MobiDB-lite"/>
    </source>
</evidence>
<dbReference type="AlphaFoldDB" id="A0A381ZWD3"/>
<sequence>MKKLTVILLLFVLSSCSQEEQTQAPGTGFAAVPGLKGGQDVFGPYDPVQGWPKPLAESLPDHKGWTWSQATDIFVESPDRILVAQKGELPVLPASIPRTWLPEIGPGIKFPVGGRVPLRESSSATPSHGIGNEDGSNGRPGIDWRWEHVIVVFDGEGNMIEDWSQWDSIWGRPHDIEISPYDPEKHVWIVDADNHFVSKFTNDGKERLLTLGTPGEPGNDDTHFARPTFIAFMDANTWYLADGYDNTRVIKYDMAGNILGQWGEKGTPPNETRPGYWNNVHGIAVDPTTRRVFVNDRNNGRVQVFDEDGTFLDQWSMGPRPPMNIHDIYMGDDGVLWAADQGSSKLNGYDASGNFIYSWGTFGDCQGCMWGVHGFHTDIDGNLYTSEVRTGRVQKYTPREGANPVFLVGKPWPRVW</sequence>
<proteinExistence type="predicted"/>
<feature type="region of interest" description="Disordered" evidence="4">
    <location>
        <begin position="117"/>
        <end position="139"/>
    </location>
</feature>
<dbReference type="PROSITE" id="PS51257">
    <property type="entry name" value="PROKAR_LIPOPROTEIN"/>
    <property type="match status" value="1"/>
</dbReference>